<keyword evidence="1" id="KW-0808">Transferase</keyword>
<dbReference type="PANTHER" id="PTHR10584:SF166">
    <property type="entry name" value="RIBOKINASE"/>
    <property type="match status" value="1"/>
</dbReference>
<dbReference type="SUPFAM" id="SSF53613">
    <property type="entry name" value="Ribokinase-like"/>
    <property type="match status" value="1"/>
</dbReference>
<accession>A0AAU7UAU9</accession>
<protein>
    <submittedName>
        <fullName evidence="4">Carbohydrate kinase family protein</fullName>
    </submittedName>
</protein>
<evidence type="ECO:0000256" key="2">
    <source>
        <dbReference type="ARBA" id="ARBA00022777"/>
    </source>
</evidence>
<dbReference type="CDD" id="cd01941">
    <property type="entry name" value="YeiC_kinase_like"/>
    <property type="match status" value="1"/>
</dbReference>
<evidence type="ECO:0000313" key="4">
    <source>
        <dbReference type="EMBL" id="XBV85857.1"/>
    </source>
</evidence>
<dbReference type="InterPro" id="IPR029056">
    <property type="entry name" value="Ribokinase-like"/>
</dbReference>
<dbReference type="Pfam" id="PF00294">
    <property type="entry name" value="PfkB"/>
    <property type="match status" value="1"/>
</dbReference>
<dbReference type="Gene3D" id="3.40.1190.20">
    <property type="match status" value="1"/>
</dbReference>
<dbReference type="PANTHER" id="PTHR10584">
    <property type="entry name" value="SUGAR KINASE"/>
    <property type="match status" value="1"/>
</dbReference>
<dbReference type="GO" id="GO:0016301">
    <property type="term" value="F:kinase activity"/>
    <property type="evidence" value="ECO:0007669"/>
    <property type="project" value="UniProtKB-KW"/>
</dbReference>
<sequence>MPAPSSPALVIGGINADLKSQTLAPPQLHTSNPAHSRMTPGGVARNVAENLARLAVAVRLLGAVGRDPLGDAVLQQTGAAGVDVSGVLRLSGPTGTYTAVLDHHGELLIGLAAMQLTDQLTPERVGSWRSQVAGAALLVLDANLPSATLLLLLDAARQAGVPALLDPVSAPKAAPLRGQLSGLYLITPDRAELEALTGEPDPDRAARQLLEQGVQHVLLTQGRAGSRLYVHGQPAPLQTGAPEARVRDVTGAGDALLAGLCAGLLRGLALPDALHLGHRCAARTVESEYTVRPDLGSVVR</sequence>
<dbReference type="InterPro" id="IPR011611">
    <property type="entry name" value="PfkB_dom"/>
</dbReference>
<reference evidence="4" key="1">
    <citation type="submission" date="2024-06" db="EMBL/GenBank/DDBJ databases">
        <title>Draft Genome Sequence of Deinococcus sonorensis Type Strain KR-87, a Biofilm Producing Representative of the Genus Deinococcus.</title>
        <authorList>
            <person name="Boren L.S."/>
            <person name="Grosso R.A."/>
            <person name="Hugenberg-Cox A.N."/>
            <person name="Hill J.T.E."/>
            <person name="Albert C.M."/>
            <person name="Tuohy J.M."/>
        </authorList>
    </citation>
    <scope>NUCLEOTIDE SEQUENCE</scope>
    <source>
        <strain evidence="4">KR-87</strain>
    </source>
</reference>
<proteinExistence type="predicted"/>
<gene>
    <name evidence="4" type="ORF">ABOD76_06010</name>
</gene>
<evidence type="ECO:0000256" key="1">
    <source>
        <dbReference type="ARBA" id="ARBA00022679"/>
    </source>
</evidence>
<name>A0AAU7UAU9_9DEIO</name>
<organism evidence="4">
    <name type="scientific">Deinococcus sonorensis KR-87</name>
    <dbReference type="NCBI Taxonomy" id="694439"/>
    <lineage>
        <taxon>Bacteria</taxon>
        <taxon>Thermotogati</taxon>
        <taxon>Deinococcota</taxon>
        <taxon>Deinococci</taxon>
        <taxon>Deinococcales</taxon>
        <taxon>Deinococcaceae</taxon>
        <taxon>Deinococcus</taxon>
    </lineage>
</organism>
<keyword evidence="2 4" id="KW-0418">Kinase</keyword>
<dbReference type="RefSeq" id="WP_350243900.1">
    <property type="nucleotide sequence ID" value="NZ_CP158299.1"/>
</dbReference>
<dbReference type="AlphaFoldDB" id="A0AAU7UAU9"/>
<dbReference type="KEGG" id="dsc:ABOD76_06010"/>
<dbReference type="EMBL" id="CP158299">
    <property type="protein sequence ID" value="XBV85857.1"/>
    <property type="molecule type" value="Genomic_DNA"/>
</dbReference>
<feature type="domain" description="Carbohydrate kinase PfkB" evidence="3">
    <location>
        <begin position="9"/>
        <end position="291"/>
    </location>
</feature>
<evidence type="ECO:0000259" key="3">
    <source>
        <dbReference type="Pfam" id="PF00294"/>
    </source>
</evidence>